<proteinExistence type="predicted"/>
<keyword evidence="1" id="KW-0560">Oxidoreductase</keyword>
<reference evidence="4" key="1">
    <citation type="submission" date="2021-03" db="EMBL/GenBank/DDBJ databases">
        <title>Roseibium sp. CAU 1637 isolated from Incheon.</title>
        <authorList>
            <person name="Kim W."/>
        </authorList>
    </citation>
    <scope>NUCLEOTIDE SEQUENCE</scope>
    <source>
        <strain evidence="4">CAU 1637</strain>
    </source>
</reference>
<dbReference type="GO" id="GO:0051287">
    <property type="term" value="F:NAD binding"/>
    <property type="evidence" value="ECO:0007669"/>
    <property type="project" value="InterPro"/>
</dbReference>
<evidence type="ECO:0000256" key="1">
    <source>
        <dbReference type="ARBA" id="ARBA00023002"/>
    </source>
</evidence>
<dbReference type="AlphaFoldDB" id="A0A939EP17"/>
<dbReference type="SUPFAM" id="SSF51735">
    <property type="entry name" value="NAD(P)-binding Rossmann-fold domains"/>
    <property type="match status" value="1"/>
</dbReference>
<dbReference type="RefSeq" id="WP_206938595.1">
    <property type="nucleotide sequence ID" value="NZ_JAFLNF010000002.1"/>
</dbReference>
<feature type="domain" description="D-isomer specific 2-hydroxyacid dehydrogenase NAD-binding" evidence="3">
    <location>
        <begin position="109"/>
        <end position="286"/>
    </location>
</feature>
<dbReference type="Gene3D" id="3.40.50.720">
    <property type="entry name" value="NAD(P)-binding Rossmann-like Domain"/>
    <property type="match status" value="2"/>
</dbReference>
<keyword evidence="5" id="KW-1185">Reference proteome</keyword>
<dbReference type="InterPro" id="IPR006140">
    <property type="entry name" value="D-isomer_DH_NAD-bd"/>
</dbReference>
<evidence type="ECO:0000256" key="2">
    <source>
        <dbReference type="ARBA" id="ARBA00023027"/>
    </source>
</evidence>
<accession>A0A939EP17</accession>
<dbReference type="Proteomes" id="UP000664779">
    <property type="component" value="Unassembled WGS sequence"/>
</dbReference>
<gene>
    <name evidence="4" type="ORF">J0X15_04670</name>
</gene>
<evidence type="ECO:0000313" key="4">
    <source>
        <dbReference type="EMBL" id="MBO0344509.1"/>
    </source>
</evidence>
<dbReference type="PANTHER" id="PTHR43333">
    <property type="entry name" value="2-HACID_DH_C DOMAIN-CONTAINING PROTEIN"/>
    <property type="match status" value="1"/>
</dbReference>
<dbReference type="Pfam" id="PF02826">
    <property type="entry name" value="2-Hacid_dh_C"/>
    <property type="match status" value="1"/>
</dbReference>
<keyword evidence="2" id="KW-0520">NAD</keyword>
<dbReference type="InterPro" id="IPR036291">
    <property type="entry name" value="NAD(P)-bd_dom_sf"/>
</dbReference>
<dbReference type="EMBL" id="JAFLNF010000002">
    <property type="protein sequence ID" value="MBO0344509.1"/>
    <property type="molecule type" value="Genomic_DNA"/>
</dbReference>
<sequence>MRDAPVEGVYLSGVYDLQEIYAHHFAPFADRVRIRLPKDIEDPSKITFAVTWLPTADAFDAFPNVQLACSIAAGVDSIVTCPSLPDHVHVTRVQDDNQADLMAGFAAWHVIWHHRNMGFYLDRQAKGVWEHQNFDRAPSPKDYTVGILGYGLMGKAIGTAVAAMGFPVVAAVRSAPSDPAPAGVTFETGEGSIQRVAARSSALINVLPLTEATEGILNRQLFDVMPKGAVLIQLGRGRHLVDADLDAALDSGQLAGASLDVFHVEPLAEDHPWWRDPRILVTPHQASDSSRALMATQVTEAACSVARGETPAHTVDKRRGY</sequence>
<name>A0A939EP17_9HYPH</name>
<evidence type="ECO:0000313" key="5">
    <source>
        <dbReference type="Proteomes" id="UP000664779"/>
    </source>
</evidence>
<dbReference type="PANTHER" id="PTHR43333:SF1">
    <property type="entry name" value="D-ISOMER SPECIFIC 2-HYDROXYACID DEHYDROGENASE NAD-BINDING DOMAIN-CONTAINING PROTEIN"/>
    <property type="match status" value="1"/>
</dbReference>
<evidence type="ECO:0000259" key="3">
    <source>
        <dbReference type="Pfam" id="PF02826"/>
    </source>
</evidence>
<protein>
    <submittedName>
        <fullName evidence="4">Hydroxyacid dehydrogenase</fullName>
    </submittedName>
</protein>
<dbReference type="GO" id="GO:0016491">
    <property type="term" value="F:oxidoreductase activity"/>
    <property type="evidence" value="ECO:0007669"/>
    <property type="project" value="UniProtKB-KW"/>
</dbReference>
<comment type="caution">
    <text evidence="4">The sequence shown here is derived from an EMBL/GenBank/DDBJ whole genome shotgun (WGS) entry which is preliminary data.</text>
</comment>
<organism evidence="4 5">
    <name type="scientific">Roseibium limicola</name>
    <dbReference type="NCBI Taxonomy" id="2816037"/>
    <lineage>
        <taxon>Bacteria</taxon>
        <taxon>Pseudomonadati</taxon>
        <taxon>Pseudomonadota</taxon>
        <taxon>Alphaproteobacteria</taxon>
        <taxon>Hyphomicrobiales</taxon>
        <taxon>Stappiaceae</taxon>
        <taxon>Roseibium</taxon>
    </lineage>
</organism>